<evidence type="ECO:0000313" key="6">
    <source>
        <dbReference type="EMBL" id="RAJ82289.1"/>
    </source>
</evidence>
<keyword evidence="2" id="KW-0809">Transit peptide</keyword>
<dbReference type="CDD" id="cd00519">
    <property type="entry name" value="Lipase_3"/>
    <property type="match status" value="1"/>
</dbReference>
<sequence>MDTHVKPLAISLTEAVKYAKHVNLADILYKQAVKNSDTATQTNPSLKAYTAICNDSSFQLLIDPNFLTDYTVLYNIQMLEQQSLVYFGYIAQHNSTKEYVIAIRGTETSFETIADNYFVPTAFKEFDSNPSVPSGFYNLYKAGKVVSLAGANNQIKPVLFTTVAANPAALMKDAANVRTVLTGHSLGAAIITYYAAAVTVGQGKDLNLCVYTYASPMTGDSTFTDTFNQNISKSNRVYNKPDLVPTLPQWIENGKNIYTQVAKGFQVDSSTNKNVSTAFGCAHQLPVYQYLLEVLNGNDNPNIINAGGGTCRAKS</sequence>
<accession>A0A327VZ72</accession>
<dbReference type="InterPro" id="IPR029058">
    <property type="entry name" value="AB_hydrolase_fold"/>
</dbReference>
<dbReference type="OrthoDB" id="5522031at2"/>
<keyword evidence="3" id="KW-0442">Lipid degradation</keyword>
<dbReference type="Proteomes" id="UP000249819">
    <property type="component" value="Unassembled WGS sequence"/>
</dbReference>
<dbReference type="Gene3D" id="3.40.50.1820">
    <property type="entry name" value="alpha/beta hydrolase"/>
    <property type="match status" value="1"/>
</dbReference>
<evidence type="ECO:0000256" key="3">
    <source>
        <dbReference type="ARBA" id="ARBA00022963"/>
    </source>
</evidence>
<evidence type="ECO:0000256" key="2">
    <source>
        <dbReference type="ARBA" id="ARBA00022946"/>
    </source>
</evidence>
<dbReference type="RefSeq" id="WP_111592815.1">
    <property type="nucleotide sequence ID" value="NZ_QLMA01000004.1"/>
</dbReference>
<evidence type="ECO:0000259" key="5">
    <source>
        <dbReference type="Pfam" id="PF01764"/>
    </source>
</evidence>
<evidence type="ECO:0000256" key="4">
    <source>
        <dbReference type="ARBA" id="ARBA00023098"/>
    </source>
</evidence>
<proteinExistence type="predicted"/>
<protein>
    <submittedName>
        <fullName evidence="6">Lipase (Class 3)</fullName>
    </submittedName>
</protein>
<keyword evidence="4" id="KW-0443">Lipid metabolism</keyword>
<evidence type="ECO:0000313" key="7">
    <source>
        <dbReference type="Proteomes" id="UP000249819"/>
    </source>
</evidence>
<keyword evidence="1" id="KW-0378">Hydrolase</keyword>
<keyword evidence="7" id="KW-1185">Reference proteome</keyword>
<dbReference type="SUPFAM" id="SSF53474">
    <property type="entry name" value="alpha/beta-Hydrolases"/>
    <property type="match status" value="1"/>
</dbReference>
<dbReference type="EMBL" id="QLMA01000004">
    <property type="protein sequence ID" value="RAJ82289.1"/>
    <property type="molecule type" value="Genomic_DNA"/>
</dbReference>
<name>A0A327VZ72_9BACT</name>
<feature type="domain" description="Fungal lipase-type" evidence="5">
    <location>
        <begin position="100"/>
        <end position="249"/>
    </location>
</feature>
<comment type="caution">
    <text evidence="6">The sequence shown here is derived from an EMBL/GenBank/DDBJ whole genome shotgun (WGS) entry which is preliminary data.</text>
</comment>
<dbReference type="Pfam" id="PF01764">
    <property type="entry name" value="Lipase_3"/>
    <property type="match status" value="1"/>
</dbReference>
<organism evidence="6 7">
    <name type="scientific">Chitinophaga dinghuensis</name>
    <dbReference type="NCBI Taxonomy" id="1539050"/>
    <lineage>
        <taxon>Bacteria</taxon>
        <taxon>Pseudomonadati</taxon>
        <taxon>Bacteroidota</taxon>
        <taxon>Chitinophagia</taxon>
        <taxon>Chitinophagales</taxon>
        <taxon>Chitinophagaceae</taxon>
        <taxon>Chitinophaga</taxon>
    </lineage>
</organism>
<reference evidence="6 7" key="1">
    <citation type="submission" date="2018-06" db="EMBL/GenBank/DDBJ databases">
        <title>Genomic Encyclopedia of Archaeal and Bacterial Type Strains, Phase II (KMG-II): from individual species to whole genera.</title>
        <authorList>
            <person name="Goeker M."/>
        </authorList>
    </citation>
    <scope>NUCLEOTIDE SEQUENCE [LARGE SCALE GENOMIC DNA]</scope>
    <source>
        <strain evidence="6 7">DSM 29821</strain>
    </source>
</reference>
<dbReference type="AlphaFoldDB" id="A0A327VZ72"/>
<dbReference type="InterPro" id="IPR002921">
    <property type="entry name" value="Fungal_lipase-type"/>
</dbReference>
<dbReference type="PANTHER" id="PTHR31403:SF7">
    <property type="entry name" value="PHOSPHOLIPASE A1-IGAMMA3, CHLOROPLASTIC"/>
    <property type="match status" value="1"/>
</dbReference>
<evidence type="ECO:0000256" key="1">
    <source>
        <dbReference type="ARBA" id="ARBA00022801"/>
    </source>
</evidence>
<dbReference type="PANTHER" id="PTHR31403">
    <property type="entry name" value="PHOSPHOLIPASE A1-IBETA2, CHLOROPLASTIC"/>
    <property type="match status" value="1"/>
</dbReference>
<dbReference type="GO" id="GO:0016042">
    <property type="term" value="P:lipid catabolic process"/>
    <property type="evidence" value="ECO:0007669"/>
    <property type="project" value="UniProtKB-KW"/>
</dbReference>
<dbReference type="GO" id="GO:0004620">
    <property type="term" value="F:phospholipase activity"/>
    <property type="evidence" value="ECO:0007669"/>
    <property type="project" value="UniProtKB-ARBA"/>
</dbReference>
<gene>
    <name evidence="6" type="ORF">CLV59_104514</name>
</gene>